<accession>A0A382AXE2</accession>
<reference evidence="1" key="1">
    <citation type="submission" date="2018-05" db="EMBL/GenBank/DDBJ databases">
        <authorList>
            <person name="Lanie J.A."/>
            <person name="Ng W.-L."/>
            <person name="Kazmierczak K.M."/>
            <person name="Andrzejewski T.M."/>
            <person name="Davidsen T.M."/>
            <person name="Wayne K.J."/>
            <person name="Tettelin H."/>
            <person name="Glass J.I."/>
            <person name="Rusch D."/>
            <person name="Podicherti R."/>
            <person name="Tsui H.-C.T."/>
            <person name="Winkler M.E."/>
        </authorList>
    </citation>
    <scope>NUCLEOTIDE SEQUENCE</scope>
</reference>
<name>A0A382AXE2_9ZZZZ</name>
<dbReference type="AlphaFoldDB" id="A0A382AXE2"/>
<protein>
    <submittedName>
        <fullName evidence="1">Uncharacterized protein</fullName>
    </submittedName>
</protein>
<dbReference type="EMBL" id="UINC01027202">
    <property type="protein sequence ID" value="SVB06054.1"/>
    <property type="molecule type" value="Genomic_DNA"/>
</dbReference>
<gene>
    <name evidence="1" type="ORF">METZ01_LOCUS158908</name>
</gene>
<feature type="non-terminal residue" evidence="1">
    <location>
        <position position="47"/>
    </location>
</feature>
<organism evidence="1">
    <name type="scientific">marine metagenome</name>
    <dbReference type="NCBI Taxonomy" id="408172"/>
    <lineage>
        <taxon>unclassified sequences</taxon>
        <taxon>metagenomes</taxon>
        <taxon>ecological metagenomes</taxon>
    </lineage>
</organism>
<sequence>MAQALYEKSPVIMADVLLTLQGDEHRDRRQVEYRVFDRYSLLGYERN</sequence>
<evidence type="ECO:0000313" key="1">
    <source>
        <dbReference type="EMBL" id="SVB06054.1"/>
    </source>
</evidence>
<proteinExistence type="predicted"/>